<keyword evidence="13 24" id="KW-0472">Membrane</keyword>
<dbReference type="PROSITE" id="PS00135">
    <property type="entry name" value="TRYPSIN_SER"/>
    <property type="match status" value="1"/>
</dbReference>
<keyword evidence="15 22" id="KW-1015">Disulfide bond</keyword>
<feature type="disulfide bond" evidence="22">
    <location>
        <begin position="382"/>
        <end position="400"/>
    </location>
</feature>
<feature type="disulfide bond" evidence="22">
    <location>
        <begin position="731"/>
        <end position="749"/>
    </location>
</feature>
<keyword evidence="4" id="KW-1003">Cell membrane</keyword>
<dbReference type="GO" id="GO:0004252">
    <property type="term" value="F:serine-type endopeptidase activity"/>
    <property type="evidence" value="ECO:0007669"/>
    <property type="project" value="InterPro"/>
</dbReference>
<accession>A0A8C0WF77</accession>
<dbReference type="PROSITE" id="PS50240">
    <property type="entry name" value="TRYPSIN_DOM"/>
    <property type="match status" value="1"/>
</dbReference>
<feature type="domain" description="FZ" evidence="25">
    <location>
        <begin position="519"/>
        <end position="642"/>
    </location>
</feature>
<feature type="domain" description="Peptidase S1" evidence="26">
    <location>
        <begin position="791"/>
        <end position="990"/>
    </location>
</feature>
<dbReference type="PROSITE" id="PS50038">
    <property type="entry name" value="FZ"/>
    <property type="match status" value="2"/>
</dbReference>
<feature type="region of interest" description="Disordered" evidence="23">
    <location>
        <begin position="177"/>
        <end position="199"/>
    </location>
</feature>
<evidence type="ECO:0000256" key="7">
    <source>
        <dbReference type="ARBA" id="ARBA00022692"/>
    </source>
</evidence>
<evidence type="ECO:0000259" key="25">
    <source>
        <dbReference type="PROSITE" id="PS50038"/>
    </source>
</evidence>
<dbReference type="PIRSF" id="PIRSF036376">
    <property type="entry name" value="Corin"/>
    <property type="match status" value="1"/>
</dbReference>
<feature type="disulfide bond" evidence="22">
    <location>
        <begin position="706"/>
        <end position="721"/>
    </location>
</feature>
<comment type="caution">
    <text evidence="22">Lacks conserved residue(s) required for the propagation of feature annotation.</text>
</comment>
<feature type="disulfide bond" evidence="22">
    <location>
        <begin position="668"/>
        <end position="683"/>
    </location>
</feature>
<evidence type="ECO:0000256" key="9">
    <source>
        <dbReference type="ARBA" id="ARBA00022801"/>
    </source>
</evidence>
<dbReference type="SMART" id="SM00192">
    <property type="entry name" value="LDLa"/>
    <property type="match status" value="7"/>
</dbReference>
<dbReference type="FunFam" id="2.40.10.10:FF:000015">
    <property type="entry name" value="Atrial natriuretic peptide-converting enzyme"/>
    <property type="match status" value="1"/>
</dbReference>
<evidence type="ECO:0000256" key="20">
    <source>
        <dbReference type="ARBA" id="ARBA00082201"/>
    </source>
</evidence>
<keyword evidence="9" id="KW-0378">Hydrolase</keyword>
<evidence type="ECO:0000256" key="4">
    <source>
        <dbReference type="ARBA" id="ARBA00022475"/>
    </source>
</evidence>
<dbReference type="InterPro" id="IPR041762">
    <property type="entry name" value="Corin_CRD_1"/>
</dbReference>
<evidence type="ECO:0000256" key="10">
    <source>
        <dbReference type="ARBA" id="ARBA00022825"/>
    </source>
</evidence>
<dbReference type="FunFam" id="4.10.400.10:FF:000103">
    <property type="entry name" value="Atrial natriuretic peptide-converting enzyme"/>
    <property type="match status" value="1"/>
</dbReference>
<dbReference type="SMART" id="SM00063">
    <property type="entry name" value="FRI"/>
    <property type="match status" value="2"/>
</dbReference>
<comment type="function">
    <text evidence="17">Serine-type endopeptidase involved in atrial natriuretic peptide (NPPA) processing. Converts through proteolytic cleavage the non-functional propeptide NPPA into the active hormone, thereby regulating blood pressure in heart and promoting natriuresis, diuresis and vasodilation. Proteolytic cleavage of pro-NPPA also plays a role in female pregnancy by promoting trophoblast invasion and spiral artery remodeling in uterus. Also acts as a regulator of sodium reabsorption in kidney. May also process pro-NPPB the B-type natriuretic peptide.</text>
</comment>
<feature type="disulfide bond" evidence="22">
    <location>
        <begin position="656"/>
        <end position="674"/>
    </location>
</feature>
<dbReference type="CDD" id="cd00112">
    <property type="entry name" value="LDLa"/>
    <property type="match status" value="7"/>
</dbReference>
<dbReference type="SMART" id="SM00020">
    <property type="entry name" value="Tryp_SPc"/>
    <property type="match status" value="1"/>
</dbReference>
<evidence type="ECO:0000256" key="6">
    <source>
        <dbReference type="ARBA" id="ARBA00022670"/>
    </source>
</evidence>
<dbReference type="GO" id="GO:0035813">
    <property type="term" value="P:regulation of renal sodium excretion"/>
    <property type="evidence" value="ECO:0007669"/>
    <property type="project" value="UniProtKB-ARBA"/>
</dbReference>
<evidence type="ECO:0000256" key="14">
    <source>
        <dbReference type="ARBA" id="ARBA00023145"/>
    </source>
</evidence>
<feature type="disulfide bond" evidence="22">
    <location>
        <begin position="419"/>
        <end position="437"/>
    </location>
</feature>
<feature type="disulfide bond" evidence="22">
    <location>
        <begin position="375"/>
        <end position="387"/>
    </location>
</feature>
<dbReference type="PANTHER" id="PTHR24252">
    <property type="entry name" value="ACROSIN-RELATED"/>
    <property type="match status" value="1"/>
</dbReference>
<dbReference type="Gene3D" id="2.40.10.10">
    <property type="entry name" value="Trypsin-like serine proteases"/>
    <property type="match status" value="1"/>
</dbReference>
<dbReference type="FunFam" id="1.10.2000.10:FF:000013">
    <property type="entry name" value="atrial natriuretic peptide-converting enzyme"/>
    <property type="match status" value="1"/>
</dbReference>
<dbReference type="InterPro" id="IPR017052">
    <property type="entry name" value="Corin"/>
</dbReference>
<evidence type="ECO:0000313" key="27">
    <source>
        <dbReference type="Ensembl" id="ENSCCNP00000007171.1"/>
    </source>
</evidence>
<dbReference type="SUPFAM" id="SSF63501">
    <property type="entry name" value="Frizzled cysteine-rich domain"/>
    <property type="match status" value="2"/>
</dbReference>
<gene>
    <name evidence="27" type="primary">Corin</name>
</gene>
<dbReference type="InterPro" id="IPR043504">
    <property type="entry name" value="Peptidase_S1_PA_chymotrypsin"/>
</dbReference>
<evidence type="ECO:0000256" key="18">
    <source>
        <dbReference type="ARBA" id="ARBA00068301"/>
    </source>
</evidence>
<dbReference type="PROSITE" id="PS50068">
    <property type="entry name" value="LDLRA_2"/>
    <property type="match status" value="7"/>
</dbReference>
<feature type="disulfide bond" evidence="21">
    <location>
        <begin position="598"/>
        <end position="639"/>
    </location>
</feature>
<evidence type="ECO:0000256" key="12">
    <source>
        <dbReference type="ARBA" id="ARBA00022989"/>
    </source>
</evidence>
<feature type="disulfide bond" evidence="22">
    <location>
        <begin position="346"/>
        <end position="364"/>
    </location>
</feature>
<feature type="disulfide bond" evidence="21">
    <location>
        <begin position="285"/>
        <end position="309"/>
    </location>
</feature>
<evidence type="ECO:0000256" key="11">
    <source>
        <dbReference type="ARBA" id="ARBA00022968"/>
    </source>
</evidence>
<evidence type="ECO:0000256" key="24">
    <source>
        <dbReference type="SAM" id="Phobius"/>
    </source>
</evidence>
<keyword evidence="6" id="KW-0645">Protease</keyword>
<dbReference type="Ensembl" id="ENSCCNT00000009519.1">
    <property type="protein sequence ID" value="ENSCCNP00000007171.1"/>
    <property type="gene ID" value="ENSCCNG00000000836.1"/>
</dbReference>
<dbReference type="CDD" id="cd00190">
    <property type="entry name" value="Tryp_SPc"/>
    <property type="match status" value="1"/>
</dbReference>
<evidence type="ECO:0000256" key="22">
    <source>
        <dbReference type="PROSITE-ProRule" id="PRU00124"/>
    </source>
</evidence>
<comment type="similarity">
    <text evidence="3">Belongs to the LDLR family.</text>
</comment>
<feature type="disulfide bond" evidence="22">
    <location>
        <begin position="456"/>
        <end position="474"/>
    </location>
</feature>
<evidence type="ECO:0000256" key="21">
    <source>
        <dbReference type="PROSITE-ProRule" id="PRU00090"/>
    </source>
</evidence>
<dbReference type="FunFam" id="4.10.400.10:FF:000054">
    <property type="entry name" value="Corin, serine peptidase"/>
    <property type="match status" value="1"/>
</dbReference>
<dbReference type="GO" id="GO:0005886">
    <property type="term" value="C:plasma membrane"/>
    <property type="evidence" value="ECO:0007669"/>
    <property type="project" value="UniProtKB-SubCell"/>
</dbReference>
<dbReference type="Gene3D" id="4.10.400.10">
    <property type="entry name" value="Low-density Lipoprotein Receptor"/>
    <property type="match status" value="7"/>
</dbReference>
<evidence type="ECO:0000256" key="1">
    <source>
        <dbReference type="ARBA" id="ARBA00004401"/>
    </source>
</evidence>
<feature type="disulfide bond" evidence="22">
    <location>
        <begin position="724"/>
        <end position="736"/>
    </location>
</feature>
<dbReference type="PANTHER" id="PTHR24252:SF11">
    <property type="entry name" value="ATRIAL NATRIURETIC PEPTIDE-CONVERTING ENZYME ISOFORM X1"/>
    <property type="match status" value="1"/>
</dbReference>
<feature type="disulfide bond" evidence="21">
    <location>
        <begin position="571"/>
        <end position="609"/>
    </location>
</feature>
<feature type="disulfide bond" evidence="22">
    <location>
        <begin position="358"/>
        <end position="373"/>
    </location>
</feature>
<dbReference type="Pfam" id="PF00089">
    <property type="entry name" value="Trypsin"/>
    <property type="match status" value="1"/>
</dbReference>
<dbReference type="InterPro" id="IPR002172">
    <property type="entry name" value="LDrepeatLR_classA_rpt"/>
</dbReference>
<evidence type="ECO:0000256" key="23">
    <source>
        <dbReference type="SAM" id="MobiDB-lite"/>
    </source>
</evidence>
<keyword evidence="16" id="KW-0325">Glycoprotein</keyword>
<dbReference type="GO" id="GO:0005576">
    <property type="term" value="C:extracellular region"/>
    <property type="evidence" value="ECO:0007669"/>
    <property type="project" value="UniProtKB-SubCell"/>
</dbReference>
<keyword evidence="5" id="KW-0964">Secreted</keyword>
<dbReference type="InterPro" id="IPR001254">
    <property type="entry name" value="Trypsin_dom"/>
</dbReference>
<dbReference type="GO" id="GO:0007565">
    <property type="term" value="P:female pregnancy"/>
    <property type="evidence" value="ECO:0007669"/>
    <property type="project" value="UniProtKB-ARBA"/>
</dbReference>
<keyword evidence="8" id="KW-0677">Repeat</keyword>
<dbReference type="CDD" id="cd07445">
    <property type="entry name" value="CRD_corin_1"/>
    <property type="match status" value="1"/>
</dbReference>
<evidence type="ECO:0000256" key="16">
    <source>
        <dbReference type="ARBA" id="ARBA00023180"/>
    </source>
</evidence>
<dbReference type="SUPFAM" id="SSF57424">
    <property type="entry name" value="LDL receptor-like module"/>
    <property type="match status" value="7"/>
</dbReference>
<dbReference type="SUPFAM" id="SSF50494">
    <property type="entry name" value="Trypsin-like serine proteases"/>
    <property type="match status" value="1"/>
</dbReference>
<feature type="domain" description="FZ" evidence="25">
    <location>
        <begin position="203"/>
        <end position="328"/>
    </location>
</feature>
<dbReference type="InterPro" id="IPR036055">
    <property type="entry name" value="LDL_receptor-like_sf"/>
</dbReference>
<keyword evidence="11" id="KW-0735">Signal-anchor</keyword>
<keyword evidence="7 24" id="KW-0812">Transmembrane</keyword>
<dbReference type="PROSITE" id="PS01209">
    <property type="entry name" value="LDLRA_1"/>
    <property type="match status" value="2"/>
</dbReference>
<feature type="disulfide bond" evidence="22">
    <location>
        <begin position="394"/>
        <end position="409"/>
    </location>
</feature>
<dbReference type="InterPro" id="IPR001190">
    <property type="entry name" value="SRCR"/>
</dbReference>
<feature type="disulfide bond" evidence="22">
    <location>
        <begin position="431"/>
        <end position="446"/>
    </location>
</feature>
<evidence type="ECO:0000256" key="3">
    <source>
        <dbReference type="ARBA" id="ARBA00009939"/>
    </source>
</evidence>
<protein>
    <recommendedName>
        <fullName evidence="18">Atrial natriuretic peptide-converting enzyme</fullName>
    </recommendedName>
    <alternativeName>
        <fullName evidence="19">Corin</fullName>
    </alternativeName>
    <alternativeName>
        <fullName evidence="20">Pro-ANP-converting enzyme</fullName>
    </alternativeName>
</protein>
<dbReference type="Pfam" id="PF01392">
    <property type="entry name" value="Fz"/>
    <property type="match status" value="2"/>
</dbReference>
<feature type="disulfide bond" evidence="22">
    <location>
        <begin position="468"/>
        <end position="483"/>
    </location>
</feature>
<proteinExistence type="inferred from homology"/>
<dbReference type="FunFam" id="1.10.2000.10:FF:000011">
    <property type="entry name" value="Corin, serine peptidase"/>
    <property type="match status" value="1"/>
</dbReference>
<dbReference type="InterPro" id="IPR009003">
    <property type="entry name" value="Peptidase_S1_PA"/>
</dbReference>
<evidence type="ECO:0000256" key="5">
    <source>
        <dbReference type="ARBA" id="ARBA00022525"/>
    </source>
</evidence>
<dbReference type="GO" id="GO:0016486">
    <property type="term" value="P:peptide hormone processing"/>
    <property type="evidence" value="ECO:0007669"/>
    <property type="project" value="InterPro"/>
</dbReference>
<dbReference type="FunFam" id="4.10.400.10:FF:000056">
    <property type="entry name" value="Terribly reduced optic lobes, isoform AM"/>
    <property type="match status" value="1"/>
</dbReference>
<feature type="disulfide bond" evidence="22">
    <location>
        <begin position="649"/>
        <end position="661"/>
    </location>
</feature>
<dbReference type="AlphaFoldDB" id="A0A8C0WF77"/>
<reference evidence="27" key="1">
    <citation type="submission" date="2023-09" db="UniProtKB">
        <authorList>
            <consortium name="Ensembl"/>
        </authorList>
    </citation>
    <scope>IDENTIFICATION</scope>
</reference>
<dbReference type="InterPro" id="IPR033116">
    <property type="entry name" value="TRYPSIN_SER"/>
</dbReference>
<organism evidence="27">
    <name type="scientific">Castor canadensis</name>
    <name type="common">American beaver</name>
    <dbReference type="NCBI Taxonomy" id="51338"/>
    <lineage>
        <taxon>Eukaryota</taxon>
        <taxon>Metazoa</taxon>
        <taxon>Chordata</taxon>
        <taxon>Craniata</taxon>
        <taxon>Vertebrata</taxon>
        <taxon>Euteleostomi</taxon>
        <taxon>Mammalia</taxon>
        <taxon>Eutheria</taxon>
        <taxon>Euarchontoglires</taxon>
        <taxon>Glires</taxon>
        <taxon>Rodentia</taxon>
        <taxon>Castorimorpha</taxon>
        <taxon>Castoridae</taxon>
        <taxon>Castor</taxon>
    </lineage>
</organism>
<feature type="disulfide bond" evidence="22">
    <location>
        <begin position="743"/>
        <end position="758"/>
    </location>
</feature>
<dbReference type="Pfam" id="PF00057">
    <property type="entry name" value="Ldl_recept_a"/>
    <property type="match status" value="6"/>
</dbReference>
<evidence type="ECO:0000256" key="2">
    <source>
        <dbReference type="ARBA" id="ARBA00004613"/>
    </source>
</evidence>
<dbReference type="InterPro" id="IPR023415">
    <property type="entry name" value="LDLR_class-A_CS"/>
</dbReference>
<keyword evidence="14" id="KW-0865">Zymogen</keyword>
<comment type="subcellular location">
    <subcellularLocation>
        <location evidence="1">Cell membrane</location>
        <topology evidence="1">Single-pass type II membrane protein</topology>
    </subcellularLocation>
    <subcellularLocation>
        <location evidence="2">Secreted</location>
    </subcellularLocation>
</comment>
<evidence type="ECO:0000256" key="17">
    <source>
        <dbReference type="ARBA" id="ARBA00053750"/>
    </source>
</evidence>
<evidence type="ECO:0000256" key="8">
    <source>
        <dbReference type="ARBA" id="ARBA00022737"/>
    </source>
</evidence>
<dbReference type="InterPro" id="IPR020067">
    <property type="entry name" value="Frizzled_dom"/>
</dbReference>
<keyword evidence="12 24" id="KW-1133">Transmembrane helix</keyword>
<dbReference type="FunFam" id="4.10.400.10:FF:000083">
    <property type="entry name" value="Atrial natriuretic peptide-converting enzyme"/>
    <property type="match status" value="1"/>
</dbReference>
<dbReference type="FunFam" id="4.10.400.10:FF:000042">
    <property type="entry name" value="Corin, serine peptidase"/>
    <property type="match status" value="1"/>
</dbReference>
<dbReference type="GO" id="GO:0003050">
    <property type="term" value="P:regulation of systemic arterial blood pressure by atrial natriuretic peptide"/>
    <property type="evidence" value="ECO:0007669"/>
    <property type="project" value="UniProtKB-ARBA"/>
</dbReference>
<dbReference type="InterPro" id="IPR036772">
    <property type="entry name" value="SRCR-like_dom_sf"/>
</dbReference>
<dbReference type="InterPro" id="IPR036790">
    <property type="entry name" value="Frizzled_dom_sf"/>
</dbReference>
<sequence>MGRVSFSVRIGSVRRSRSPCQKPCHLSPRAPPLPGALHKPGGPGRTRAPAEAAGGAVGTSPLRVPAFLPAPSLQAPGSWKHCSAASPAPDVLGINDNNMGDGCSQKRVTASLLRFLLLVLIPCICALTVLLVILLSFAGTLKQAYFKSNGSELLVTDGEVEIPDIILINPAYNKSTAAPTASPNEPIPARTTDASLSGEQGHRNTSACMNITHSQCQMLPYHTTLMPLFSIVKNMELEKFLKFFIYLHRLGCYQHIMLFGCSLAFPECITDGDNRHGLLPCRSFCEAAKEGCESVLGMVNSSWPDFLKCSQFRNQAESSNDSRICFSPQQENGKQLLCGGGESFLCTSGICVPRKLQCNGYNDCDDWSDEAHCNCSEDLFRCRTGKCLNYSLVCDGYDDCGDLSDEQNCDCNPTKQHRCGDGRCIAVEWVCDGDHDCVDKSDEVNCSCHSQGLVECRNGQCIPSTFQCDGDEDCKDGSDEESCSDRQTPCQEGDQRCLYSSCLHSCGGSFLCDSDSSLSNCSQCEPITLELCMNLPYNHTNYPNYLGHRTQKEASISWESSLFPALVQTNCYKYLMFFACTILVPKCDVNTGQRIPPCRALCEHSKERCESVLGVVGLQWPEDTDCNQFPEENSDNQTCLMPDEDVEECSPSHFKCRSGRCVLASRRCDGQADCDDDSDEENCGCKERELWECPSNKQCLKHTVICDGFPDCPDNMDEKNCSFCQDDELECANHECVSRDLWCDGEADCSDSSDEWDCVTLSKNVNSSSFLTVHRSSTEHHVCADGWQETLSQLACRQMGLGRENAAVWKVVLGINNLDHPSVFMQTRFVKTIILHPRYSRAVVDYDISIVELSEHINETSYVRPVCLPSPEESLEPDTYCYITGWGHMGNKMPFKLQEGEVRIISLEQCQSYFDMKTITTRMVCAGYESGTVDSCMGDSGGPLVCEQPGGQWTLFGLTSWGSVCFSKVLGPGVYSNVSYFVKWIERQIYTQTFLQK</sequence>
<dbReference type="SUPFAM" id="SSF56487">
    <property type="entry name" value="SRCR-like"/>
    <property type="match status" value="1"/>
</dbReference>
<feature type="disulfide bond" evidence="21">
    <location>
        <begin position="602"/>
        <end position="626"/>
    </location>
</feature>
<dbReference type="FunFam" id="4.10.400.10:FF:000024">
    <property type="entry name" value="Low-density lipoprotein RecePtor related"/>
    <property type="match status" value="1"/>
</dbReference>
<dbReference type="PRINTS" id="PR00261">
    <property type="entry name" value="LDLRECEPTOR"/>
</dbReference>
<evidence type="ECO:0000256" key="15">
    <source>
        <dbReference type="ARBA" id="ARBA00023157"/>
    </source>
</evidence>
<dbReference type="SMART" id="SM00202">
    <property type="entry name" value="SR"/>
    <property type="match status" value="1"/>
</dbReference>
<dbReference type="CDD" id="cd07888">
    <property type="entry name" value="CRD_corin_2"/>
    <property type="match status" value="1"/>
</dbReference>
<name>A0A8C0WF77_CASCN</name>
<dbReference type="Gene3D" id="1.10.2000.10">
    <property type="entry name" value="Frizzled cysteine-rich domain"/>
    <property type="match status" value="2"/>
</dbReference>
<dbReference type="InterPro" id="IPR041763">
    <property type="entry name" value="Corin_CRD_2"/>
</dbReference>
<feature type="transmembrane region" description="Helical" evidence="24">
    <location>
        <begin position="115"/>
        <end position="138"/>
    </location>
</feature>
<evidence type="ECO:0000256" key="13">
    <source>
        <dbReference type="ARBA" id="ARBA00023136"/>
    </source>
</evidence>
<evidence type="ECO:0000256" key="19">
    <source>
        <dbReference type="ARBA" id="ARBA00077383"/>
    </source>
</evidence>
<feature type="region of interest" description="Disordered" evidence="23">
    <location>
        <begin position="17"/>
        <end position="57"/>
    </location>
</feature>
<evidence type="ECO:0000259" key="26">
    <source>
        <dbReference type="PROSITE" id="PS50240"/>
    </source>
</evidence>
<keyword evidence="10" id="KW-0720">Serine protease</keyword>